<feature type="compositionally biased region" description="Acidic residues" evidence="1">
    <location>
        <begin position="245"/>
        <end position="285"/>
    </location>
</feature>
<dbReference type="OrthoDB" id="2157345at2759"/>
<feature type="region of interest" description="Disordered" evidence="1">
    <location>
        <begin position="595"/>
        <end position="677"/>
    </location>
</feature>
<feature type="region of interest" description="Disordered" evidence="1">
    <location>
        <begin position="697"/>
        <end position="816"/>
    </location>
</feature>
<feature type="region of interest" description="Disordered" evidence="1">
    <location>
        <begin position="347"/>
        <end position="423"/>
    </location>
</feature>
<feature type="compositionally biased region" description="Polar residues" evidence="1">
    <location>
        <begin position="975"/>
        <end position="995"/>
    </location>
</feature>
<feature type="region of interest" description="Disordered" evidence="1">
    <location>
        <begin position="209"/>
        <end position="313"/>
    </location>
</feature>
<feature type="compositionally biased region" description="Acidic residues" evidence="1">
    <location>
        <begin position="11"/>
        <end position="20"/>
    </location>
</feature>
<feature type="region of interest" description="Disordered" evidence="1">
    <location>
        <begin position="1"/>
        <end position="51"/>
    </location>
</feature>
<feature type="compositionally biased region" description="Basic and acidic residues" evidence="1">
    <location>
        <begin position="297"/>
        <end position="308"/>
    </location>
</feature>
<comment type="caution">
    <text evidence="2">The sequence shown here is derived from an EMBL/GenBank/DDBJ whole genome shotgun (WGS) entry which is preliminary data.</text>
</comment>
<feature type="compositionally biased region" description="Basic and acidic residues" evidence="1">
    <location>
        <begin position="380"/>
        <end position="402"/>
    </location>
</feature>
<keyword evidence="3" id="KW-1185">Reference proteome</keyword>
<organism evidence="2 3">
    <name type="scientific">Mizuhopecten yessoensis</name>
    <name type="common">Japanese scallop</name>
    <name type="synonym">Patinopecten yessoensis</name>
    <dbReference type="NCBI Taxonomy" id="6573"/>
    <lineage>
        <taxon>Eukaryota</taxon>
        <taxon>Metazoa</taxon>
        <taxon>Spiralia</taxon>
        <taxon>Lophotrochozoa</taxon>
        <taxon>Mollusca</taxon>
        <taxon>Bivalvia</taxon>
        <taxon>Autobranchia</taxon>
        <taxon>Pteriomorphia</taxon>
        <taxon>Pectinida</taxon>
        <taxon>Pectinoidea</taxon>
        <taxon>Pectinidae</taxon>
        <taxon>Mizuhopecten</taxon>
    </lineage>
</organism>
<dbReference type="AlphaFoldDB" id="A0A210PMG8"/>
<feature type="compositionally biased region" description="Basic and acidic residues" evidence="1">
    <location>
        <begin position="644"/>
        <end position="677"/>
    </location>
</feature>
<feature type="compositionally biased region" description="Pro residues" evidence="1">
    <location>
        <begin position="606"/>
        <end position="641"/>
    </location>
</feature>
<dbReference type="InterPro" id="IPR051425">
    <property type="entry name" value="Formin_Homology"/>
</dbReference>
<evidence type="ECO:0000313" key="2">
    <source>
        <dbReference type="EMBL" id="OWF37664.1"/>
    </source>
</evidence>
<gene>
    <name evidence="2" type="ORF">KP79_PYT07872</name>
</gene>
<evidence type="ECO:0000256" key="1">
    <source>
        <dbReference type="SAM" id="MobiDB-lite"/>
    </source>
</evidence>
<feature type="compositionally biased region" description="Low complexity" evidence="1">
    <location>
        <begin position="697"/>
        <end position="723"/>
    </location>
</feature>
<dbReference type="STRING" id="6573.A0A210PMG8"/>
<feature type="compositionally biased region" description="Acidic residues" evidence="1">
    <location>
        <begin position="403"/>
        <end position="412"/>
    </location>
</feature>
<dbReference type="Proteomes" id="UP000242188">
    <property type="component" value="Unassembled WGS sequence"/>
</dbReference>
<feature type="compositionally biased region" description="Basic and acidic residues" evidence="1">
    <location>
        <begin position="231"/>
        <end position="244"/>
    </location>
</feature>
<dbReference type="PANTHER" id="PTHR45725">
    <property type="entry name" value="FORMIN HOMOLOGY 2 FAMILY MEMBER"/>
    <property type="match status" value="1"/>
</dbReference>
<accession>A0A210PMG8</accession>
<feature type="compositionally biased region" description="Acidic residues" evidence="1">
    <location>
        <begin position="214"/>
        <end position="225"/>
    </location>
</feature>
<reference evidence="2 3" key="1">
    <citation type="journal article" date="2017" name="Nat. Ecol. Evol.">
        <title>Scallop genome provides insights into evolution of bilaterian karyotype and development.</title>
        <authorList>
            <person name="Wang S."/>
            <person name="Zhang J."/>
            <person name="Jiao W."/>
            <person name="Li J."/>
            <person name="Xun X."/>
            <person name="Sun Y."/>
            <person name="Guo X."/>
            <person name="Huan P."/>
            <person name="Dong B."/>
            <person name="Zhang L."/>
            <person name="Hu X."/>
            <person name="Sun X."/>
            <person name="Wang J."/>
            <person name="Zhao C."/>
            <person name="Wang Y."/>
            <person name="Wang D."/>
            <person name="Huang X."/>
            <person name="Wang R."/>
            <person name="Lv J."/>
            <person name="Li Y."/>
            <person name="Zhang Z."/>
            <person name="Liu B."/>
            <person name="Lu W."/>
            <person name="Hui Y."/>
            <person name="Liang J."/>
            <person name="Zhou Z."/>
            <person name="Hou R."/>
            <person name="Li X."/>
            <person name="Liu Y."/>
            <person name="Li H."/>
            <person name="Ning X."/>
            <person name="Lin Y."/>
            <person name="Zhao L."/>
            <person name="Xing Q."/>
            <person name="Dou J."/>
            <person name="Li Y."/>
            <person name="Mao J."/>
            <person name="Guo H."/>
            <person name="Dou H."/>
            <person name="Li T."/>
            <person name="Mu C."/>
            <person name="Jiang W."/>
            <person name="Fu Q."/>
            <person name="Fu X."/>
            <person name="Miao Y."/>
            <person name="Liu J."/>
            <person name="Yu Q."/>
            <person name="Li R."/>
            <person name="Liao H."/>
            <person name="Li X."/>
            <person name="Kong Y."/>
            <person name="Jiang Z."/>
            <person name="Chourrout D."/>
            <person name="Li R."/>
            <person name="Bao Z."/>
        </authorList>
    </citation>
    <scope>NUCLEOTIDE SEQUENCE [LARGE SCALE GENOMIC DNA]</scope>
    <source>
        <strain evidence="2 3">PY_sf001</strain>
    </source>
</reference>
<feature type="region of interest" description="Disordered" evidence="1">
    <location>
        <begin position="954"/>
        <end position="1004"/>
    </location>
</feature>
<protein>
    <submittedName>
        <fullName evidence="2">Uncharacterized protein</fullName>
    </submittedName>
</protein>
<name>A0A210PMG8_MIZYE</name>
<evidence type="ECO:0000313" key="3">
    <source>
        <dbReference type="Proteomes" id="UP000242188"/>
    </source>
</evidence>
<proteinExistence type="predicted"/>
<feature type="compositionally biased region" description="Acidic residues" evidence="1">
    <location>
        <begin position="29"/>
        <end position="40"/>
    </location>
</feature>
<dbReference type="EMBL" id="NEDP02005585">
    <property type="protein sequence ID" value="OWF37664.1"/>
    <property type="molecule type" value="Genomic_DNA"/>
</dbReference>
<feature type="region of interest" description="Disordered" evidence="1">
    <location>
        <begin position="461"/>
        <end position="488"/>
    </location>
</feature>
<sequence>MDRGRLNLEALAEEEDEEEVENTKRDSSDDSDSSGDEEPDPSARREPNKFDNLCDGVLNSMALVHGSIRELLDMKDEMLKHALPPTLLIKLATITGKVFRSISDLNMPVNELVRLVHVYSTPWEEKSTALKKLHEDYESKQRQLNIAIKRLQLVDAHSKRIAREKRIMNWEKLFAKIMSNKGHGRRWKFLIETIKQKAQLGLEHVQEYSKALEESSEEEGEDDDEIPIKLNRQDDGGDSDKLSDLEEEENEEGGVEEESEKADTEEGGEESAENQEEDGKEETEDPSSRVGTPKKVRFADEKKVEPTKEVSTWTHEPQYDNFLYMRVFTPTGLDQKDIKCMIKYGAKTHKTGRLDPEEQEPPPEEPKPKAKGLIGSKGKALQDKLEKKKKAEEKATKSRFEEMSFDIPEEVPDGVWTKPTKEEPQNIQVSVHVGPQEEIFAMATIDMEDIKALDLKEVYLPEPHGDDDVPTTPRGRGGRSDVGDFDSLSDDVEISLPGEDVKKQQEPVANELVKDIEAVPFPLLSVNPAKGDSMHASCGTLPLVMYIGKRLKPQEFNRQCGTMTLNSLVFDLAGIDLDTWRKEDLNKELRDQASSALRLTPEPPKEPTPPPPPPKEPTPPPPPPKELTPPPPKEPTPPPPSKELTPEPKEEMILKRDFDEMMDKHNNDLHNIQEEYEKRLQQLTDSLQLMEETRFQMQEQLKQQQQQQQQQIEYQQQQLLKQQHAPRPPQRPLSQESRRSASSATRREAQPQPPPLVPVNTASPTMETIPIPPRSSPSRPETAPDMRKSHPLPSVRQPKPARPSRPTPQHWGPGIPEDFLDRLAWFEEESNKHKEEMVSKISKQIQEDIERKLAGQHKLSKKEEEIYDALKEVSLPALFMPYKRGTVFNPRAHQYFHPNGSSDLRLTQPPSMIQLPPLPNKSKMSVLNLFELSRNFNRGQAWLMEKYIQQQEPAENTRGMVPHTPAPTADKTGSMDGQHQPDISTTQLSNVGTTNPERDADVEM</sequence>
<dbReference type="PANTHER" id="PTHR45725:SF1">
    <property type="entry name" value="DISHEVELLED ASSOCIATED ACTIVATOR OF MORPHOGENESIS, ISOFORM D"/>
    <property type="match status" value="1"/>
</dbReference>